<keyword evidence="1" id="KW-1133">Transmembrane helix</keyword>
<gene>
    <name evidence="3" type="ORF">MONBRDRAFT_23020</name>
</gene>
<accession>A9USS3</accession>
<dbReference type="InParanoid" id="A9USS3"/>
<evidence type="ECO:0000313" key="3">
    <source>
        <dbReference type="EMBL" id="EDQ91829.1"/>
    </source>
</evidence>
<protein>
    <recommendedName>
        <fullName evidence="5">Transmembrane protein</fullName>
    </recommendedName>
</protein>
<dbReference type="GeneID" id="5888244"/>
<name>A9USS3_MONBE</name>
<keyword evidence="4" id="KW-1185">Reference proteome</keyword>
<feature type="transmembrane region" description="Helical" evidence="1">
    <location>
        <begin position="970"/>
        <end position="991"/>
    </location>
</feature>
<feature type="transmembrane region" description="Helical" evidence="1">
    <location>
        <begin position="1211"/>
        <end position="1240"/>
    </location>
</feature>
<dbReference type="AlphaFoldDB" id="A9USS3"/>
<sequence>MLAFVAFVAVLLGSAVQAVSPSGSGTSQANSIITVQTPAYVSPEYQPEPCMTRALPAVQYETQPISDFGGGTVLGSSDIAYAGSIRDDLFVVINYDILRITRNSTKRVHVLVGEDKQDVDSVAAQVFELDEVHYILHAAYYINGSCVLRILESFAFHVLYQTTVTLERTMDIWTLQAVDQGNIMSILAKDNRAVVLLQAELTKIVVHTHDYHFINTDAALTMRHQSRELQAMLVVDGKVHYAATSLPEARSAWGLLLEKLLLDLEATMNLEYDLVVDQGNFVEDVFLFYGKTQAQVAFELRPSSNQGTRVKIYSEPGAISATGIGELFGFYILVDGTFHLKAGNLSSPIEFPVIERPPVVMNAVFSSNAAIHVGESAVAYFQSSLLEQRAFLHVRSLVDGNILWTFEHDPILAGPYFSDNYVIAFTHSTDNTEQDMLVFPIRPDFTAATDLDASWGSAIGGVMDPTTGQLVITCTKEVIKLNSWGLYPMALPKYGDYQASIVALSDASALTLSSNGIQHSSYNTEKDSFERNWICTSDACRLPNQGAARFVGVCTDRFVVASVQRSRDTITAHVASVNTTTGAVLQTMALPAPLNGRSLNVSLMDAAFALDPDTCMTCVVFNMDSTVVCLDAELNATRIVPRNDAPTAVADLRIPQLVIHHDILLVAVGLKAFGMTMAGTVIWTFAPIVQAARLVPDATGEAANVYYFVLQMGVALFQVGALDVTLGQVLWTVTSEPLYKPEFEHMLASSADVVLMGARTVVEGELHVIMVDSSRADLQVLQRHPAACEMSTFVKSYGVEVFYMLNCPGNASQLVTLTPLTRSSDAYHSGPIPGYVPTTNGLCPLCPSGFVCTPNATNVQNCEVKWDCPAGSTAPRSHLWDQLEAHGATNASMGGNFLGLQGDTRSTTLPTVAIVINYFLCIFIIWLLYLWVIRPRGWHRILQSAFEDFLFFEDTDTDEQGYQLLVIDRLTGYGTVFFMVMTVFLAIYVLMLATVGNEVKRTDTEPLLLLKDGMPSFSLTMVLTAYAGYGFDCAGAEVILQTLLDRALTTEAITLVDGACQVRYSCQNCLLSSDSVREQMGCLAVDFVSDQVNDGFFMFSSLNLTIISEGGGQTTRISRNLASTAQAPLHNVTLQLTTALYTYQASSSNTYSLMQMADMFAVDASRAAVVRQQECALLAPISPTHHDGTVFFAFSVSSVLVTESLEARYSWPALLSLLVSLVTSAMGAFGTAILVIRVLAKRYSAHRRRSKELLLNSDQNYATMGEEPGV</sequence>
<feature type="transmembrane region" description="Helical" evidence="1">
    <location>
        <begin position="912"/>
        <end position="932"/>
    </location>
</feature>
<evidence type="ECO:0008006" key="5">
    <source>
        <dbReference type="Google" id="ProtNLM"/>
    </source>
</evidence>
<dbReference type="Proteomes" id="UP000001357">
    <property type="component" value="Unassembled WGS sequence"/>
</dbReference>
<dbReference type="KEGG" id="mbr:MONBRDRAFT_23020"/>
<feature type="chain" id="PRO_5002744865" description="Transmembrane protein" evidence="2">
    <location>
        <begin position="19"/>
        <end position="1270"/>
    </location>
</feature>
<feature type="signal peptide" evidence="2">
    <location>
        <begin position="1"/>
        <end position="18"/>
    </location>
</feature>
<keyword evidence="2" id="KW-0732">Signal</keyword>
<organism evidence="3 4">
    <name type="scientific">Monosiga brevicollis</name>
    <name type="common">Choanoflagellate</name>
    <dbReference type="NCBI Taxonomy" id="81824"/>
    <lineage>
        <taxon>Eukaryota</taxon>
        <taxon>Choanoflagellata</taxon>
        <taxon>Craspedida</taxon>
        <taxon>Salpingoecidae</taxon>
        <taxon>Monosiga</taxon>
    </lineage>
</organism>
<keyword evidence="1" id="KW-0812">Transmembrane</keyword>
<reference evidence="3 4" key="1">
    <citation type="journal article" date="2008" name="Nature">
        <title>The genome of the choanoflagellate Monosiga brevicollis and the origin of metazoans.</title>
        <authorList>
            <consortium name="JGI Sequencing"/>
            <person name="King N."/>
            <person name="Westbrook M.J."/>
            <person name="Young S.L."/>
            <person name="Kuo A."/>
            <person name="Abedin M."/>
            <person name="Chapman J."/>
            <person name="Fairclough S."/>
            <person name="Hellsten U."/>
            <person name="Isogai Y."/>
            <person name="Letunic I."/>
            <person name="Marr M."/>
            <person name="Pincus D."/>
            <person name="Putnam N."/>
            <person name="Rokas A."/>
            <person name="Wright K.J."/>
            <person name="Zuzow R."/>
            <person name="Dirks W."/>
            <person name="Good M."/>
            <person name="Goodstein D."/>
            <person name="Lemons D."/>
            <person name="Li W."/>
            <person name="Lyons J.B."/>
            <person name="Morris A."/>
            <person name="Nichols S."/>
            <person name="Richter D.J."/>
            <person name="Salamov A."/>
            <person name="Bork P."/>
            <person name="Lim W.A."/>
            <person name="Manning G."/>
            <person name="Miller W.T."/>
            <person name="McGinnis W."/>
            <person name="Shapiro H."/>
            <person name="Tjian R."/>
            <person name="Grigoriev I.V."/>
            <person name="Rokhsar D."/>
        </authorList>
    </citation>
    <scope>NUCLEOTIDE SEQUENCE [LARGE SCALE GENOMIC DNA]</scope>
    <source>
        <strain evidence="4">MX1 / ATCC 50154</strain>
    </source>
</reference>
<evidence type="ECO:0000256" key="1">
    <source>
        <dbReference type="SAM" id="Phobius"/>
    </source>
</evidence>
<dbReference type="EMBL" id="CH991544">
    <property type="protein sequence ID" value="EDQ91829.1"/>
    <property type="molecule type" value="Genomic_DNA"/>
</dbReference>
<evidence type="ECO:0000313" key="4">
    <source>
        <dbReference type="Proteomes" id="UP000001357"/>
    </source>
</evidence>
<proteinExistence type="predicted"/>
<keyword evidence="1" id="KW-0472">Membrane</keyword>
<dbReference type="RefSeq" id="XP_001743115.1">
    <property type="nucleotide sequence ID" value="XM_001743063.1"/>
</dbReference>
<evidence type="ECO:0000256" key="2">
    <source>
        <dbReference type="SAM" id="SignalP"/>
    </source>
</evidence>